<reference evidence="3" key="1">
    <citation type="submission" date="2020-05" db="EMBL/GenBank/DDBJ databases">
        <authorList>
            <person name="Chiriac C."/>
            <person name="Salcher M."/>
            <person name="Ghai R."/>
            <person name="Kavagutti S V."/>
        </authorList>
    </citation>
    <scope>NUCLEOTIDE SEQUENCE</scope>
</reference>
<evidence type="ECO:0000256" key="2">
    <source>
        <dbReference type="SAM" id="Phobius"/>
    </source>
</evidence>
<evidence type="ECO:0000313" key="3">
    <source>
        <dbReference type="EMBL" id="CAB4943347.1"/>
    </source>
</evidence>
<keyword evidence="2" id="KW-1133">Transmembrane helix</keyword>
<evidence type="ECO:0000256" key="1">
    <source>
        <dbReference type="SAM" id="MobiDB-lite"/>
    </source>
</evidence>
<feature type="transmembrane region" description="Helical" evidence="2">
    <location>
        <begin position="161"/>
        <end position="181"/>
    </location>
</feature>
<keyword evidence="2" id="KW-0472">Membrane</keyword>
<organism evidence="3">
    <name type="scientific">freshwater metagenome</name>
    <dbReference type="NCBI Taxonomy" id="449393"/>
    <lineage>
        <taxon>unclassified sequences</taxon>
        <taxon>metagenomes</taxon>
        <taxon>ecological metagenomes</taxon>
    </lineage>
</organism>
<dbReference type="EMBL" id="CAFBMX010000013">
    <property type="protein sequence ID" value="CAB4943347.1"/>
    <property type="molecule type" value="Genomic_DNA"/>
</dbReference>
<name>A0A6J7JKD2_9ZZZZ</name>
<keyword evidence="2" id="KW-0812">Transmembrane</keyword>
<feature type="compositionally biased region" description="Low complexity" evidence="1">
    <location>
        <begin position="105"/>
        <end position="120"/>
    </location>
</feature>
<dbReference type="AlphaFoldDB" id="A0A6J7JKD2"/>
<protein>
    <submittedName>
        <fullName evidence="3">Unannotated protein</fullName>
    </submittedName>
</protein>
<feature type="region of interest" description="Disordered" evidence="1">
    <location>
        <begin position="86"/>
        <end position="120"/>
    </location>
</feature>
<gene>
    <name evidence="3" type="ORF">UFOPK3674_01957</name>
</gene>
<accession>A0A6J7JKD2</accession>
<sequence length="190" mass="19333">MRPPSTTAALRRALTVLLLAALVAPAAAQADYRELLRDACNDGSVSGTYSQADYRKALANIPADALQYTDCKDVLRAAQLAAARSQAHKSSRSGGGDAGPIAHIANPRSSAPAAAPTPEAQAALDDAARGTTKVGGLTLEPSTIGAARSAGSTASDIPTPLLLALALVALGALAGLLLYLLPRVRERRSS</sequence>
<proteinExistence type="predicted"/>